<dbReference type="InterPro" id="IPR002126">
    <property type="entry name" value="Cadherin-like_dom"/>
</dbReference>
<reference evidence="7 8" key="1">
    <citation type="submission" date="2024-05" db="EMBL/GenBank/DDBJ databases">
        <authorList>
            <person name="Wallberg A."/>
        </authorList>
    </citation>
    <scope>NUCLEOTIDE SEQUENCE [LARGE SCALE GENOMIC DNA]</scope>
</reference>
<gene>
    <name evidence="7" type="ORF">MNOR_LOCUS21783</name>
</gene>
<feature type="domain" description="Cadherin" evidence="6">
    <location>
        <begin position="58"/>
        <end position="135"/>
    </location>
</feature>
<organism evidence="7 8">
    <name type="scientific">Meganyctiphanes norvegica</name>
    <name type="common">Northern krill</name>
    <name type="synonym">Thysanopoda norvegica</name>
    <dbReference type="NCBI Taxonomy" id="48144"/>
    <lineage>
        <taxon>Eukaryota</taxon>
        <taxon>Metazoa</taxon>
        <taxon>Ecdysozoa</taxon>
        <taxon>Arthropoda</taxon>
        <taxon>Crustacea</taxon>
        <taxon>Multicrustacea</taxon>
        <taxon>Malacostraca</taxon>
        <taxon>Eumalacostraca</taxon>
        <taxon>Eucarida</taxon>
        <taxon>Euphausiacea</taxon>
        <taxon>Euphausiidae</taxon>
        <taxon>Meganyctiphanes</taxon>
    </lineage>
</organism>
<feature type="non-terminal residue" evidence="7">
    <location>
        <position position="1"/>
    </location>
</feature>
<dbReference type="Pfam" id="PF00028">
    <property type="entry name" value="Cadherin"/>
    <property type="match status" value="2"/>
</dbReference>
<dbReference type="PANTHER" id="PTHR24027:SF442">
    <property type="entry name" value="PROTOCADHERIN-15 ISOFORM X1"/>
    <property type="match status" value="1"/>
</dbReference>
<comment type="caution">
    <text evidence="7">The sequence shown here is derived from an EMBL/GenBank/DDBJ whole genome shotgun (WGS) entry which is preliminary data.</text>
</comment>
<dbReference type="PROSITE" id="PS00232">
    <property type="entry name" value="CADHERIN_1"/>
    <property type="match status" value="1"/>
</dbReference>
<dbReference type="InterPro" id="IPR020894">
    <property type="entry name" value="Cadherin_CS"/>
</dbReference>
<dbReference type="PANTHER" id="PTHR24027">
    <property type="entry name" value="CADHERIN-23"/>
    <property type="match status" value="1"/>
</dbReference>
<dbReference type="GO" id="GO:0007156">
    <property type="term" value="P:homophilic cell adhesion via plasma membrane adhesion molecules"/>
    <property type="evidence" value="ECO:0007669"/>
    <property type="project" value="InterPro"/>
</dbReference>
<evidence type="ECO:0000256" key="4">
    <source>
        <dbReference type="ARBA" id="ARBA00023136"/>
    </source>
</evidence>
<dbReference type="PROSITE" id="PS50268">
    <property type="entry name" value="CADHERIN_2"/>
    <property type="match status" value="2"/>
</dbReference>
<dbReference type="PRINTS" id="PR00205">
    <property type="entry name" value="CADHERIN"/>
</dbReference>
<sequence length="140" mass="15815">IEEATGIIRTRAWLDREKVAHYHLVLRATDSSITEPKSTTTKLHITVIDENDNAPSFSQDNYIIYITDPTNPGDFVFGMEALDPDESINGRVTYYQSGRDADKFYINQETGVIKASQALTGDKVYELELRAKDLGIEAKW</sequence>
<comment type="subcellular location">
    <subcellularLocation>
        <location evidence="1">Membrane</location>
    </subcellularLocation>
</comment>
<dbReference type="GO" id="GO:0016342">
    <property type="term" value="C:catenin complex"/>
    <property type="evidence" value="ECO:0007669"/>
    <property type="project" value="TreeGrafter"/>
</dbReference>
<evidence type="ECO:0000256" key="1">
    <source>
        <dbReference type="ARBA" id="ARBA00004370"/>
    </source>
</evidence>
<dbReference type="AlphaFoldDB" id="A0AAV2RAY0"/>
<evidence type="ECO:0000313" key="8">
    <source>
        <dbReference type="Proteomes" id="UP001497623"/>
    </source>
</evidence>
<dbReference type="GO" id="GO:0045296">
    <property type="term" value="F:cadherin binding"/>
    <property type="evidence" value="ECO:0007669"/>
    <property type="project" value="TreeGrafter"/>
</dbReference>
<keyword evidence="2" id="KW-0677">Repeat</keyword>
<dbReference type="SUPFAM" id="SSF49313">
    <property type="entry name" value="Cadherin-like"/>
    <property type="match status" value="2"/>
</dbReference>
<dbReference type="InterPro" id="IPR015919">
    <property type="entry name" value="Cadherin-like_sf"/>
</dbReference>
<protein>
    <recommendedName>
        <fullName evidence="6">Cadherin domain-containing protein</fullName>
    </recommendedName>
</protein>
<name>A0AAV2RAY0_MEGNR</name>
<dbReference type="GO" id="GO:0016477">
    <property type="term" value="P:cell migration"/>
    <property type="evidence" value="ECO:0007669"/>
    <property type="project" value="TreeGrafter"/>
</dbReference>
<dbReference type="InterPro" id="IPR039808">
    <property type="entry name" value="Cadherin"/>
</dbReference>
<evidence type="ECO:0000256" key="5">
    <source>
        <dbReference type="PROSITE-ProRule" id="PRU00043"/>
    </source>
</evidence>
<dbReference type="GO" id="GO:0008013">
    <property type="term" value="F:beta-catenin binding"/>
    <property type="evidence" value="ECO:0007669"/>
    <property type="project" value="TreeGrafter"/>
</dbReference>
<evidence type="ECO:0000256" key="2">
    <source>
        <dbReference type="ARBA" id="ARBA00022737"/>
    </source>
</evidence>
<evidence type="ECO:0000259" key="6">
    <source>
        <dbReference type="PROSITE" id="PS50268"/>
    </source>
</evidence>
<dbReference type="EMBL" id="CAXKWB010017779">
    <property type="protein sequence ID" value="CAL4119816.1"/>
    <property type="molecule type" value="Genomic_DNA"/>
</dbReference>
<dbReference type="Gene3D" id="2.60.40.60">
    <property type="entry name" value="Cadherins"/>
    <property type="match status" value="2"/>
</dbReference>
<keyword evidence="3 5" id="KW-0106">Calcium</keyword>
<feature type="domain" description="Cadherin" evidence="6">
    <location>
        <begin position="1"/>
        <end position="57"/>
    </location>
</feature>
<accession>A0AAV2RAY0</accession>
<proteinExistence type="predicted"/>
<feature type="non-terminal residue" evidence="7">
    <location>
        <position position="140"/>
    </location>
</feature>
<evidence type="ECO:0000256" key="3">
    <source>
        <dbReference type="ARBA" id="ARBA00022837"/>
    </source>
</evidence>
<keyword evidence="4" id="KW-0472">Membrane</keyword>
<dbReference type="Proteomes" id="UP001497623">
    <property type="component" value="Unassembled WGS sequence"/>
</dbReference>
<evidence type="ECO:0000313" key="7">
    <source>
        <dbReference type="EMBL" id="CAL4119816.1"/>
    </source>
</evidence>
<dbReference type="GO" id="GO:0005509">
    <property type="term" value="F:calcium ion binding"/>
    <property type="evidence" value="ECO:0007669"/>
    <property type="project" value="UniProtKB-UniRule"/>
</dbReference>
<keyword evidence="8" id="KW-1185">Reference proteome</keyword>
<dbReference type="CDD" id="cd11304">
    <property type="entry name" value="Cadherin_repeat"/>
    <property type="match status" value="2"/>
</dbReference>